<feature type="compositionally biased region" description="Basic residues" evidence="6">
    <location>
        <begin position="156"/>
        <end position="169"/>
    </location>
</feature>
<dbReference type="Gene3D" id="3.30.420.140">
    <property type="entry name" value="YqgF/RNase H-like domain"/>
    <property type="match status" value="1"/>
</dbReference>
<dbReference type="SMART" id="SM00732">
    <property type="entry name" value="YqgFc"/>
    <property type="match status" value="1"/>
</dbReference>
<dbReference type="Pfam" id="PF03652">
    <property type="entry name" value="RuvX"/>
    <property type="match status" value="1"/>
</dbReference>
<dbReference type="Proteomes" id="UP000638648">
    <property type="component" value="Unassembled WGS sequence"/>
</dbReference>
<feature type="domain" description="YqgF/RNase H-like" evidence="7">
    <location>
        <begin position="4"/>
        <end position="104"/>
    </location>
</feature>
<dbReference type="InterPro" id="IPR012337">
    <property type="entry name" value="RNaseH-like_sf"/>
</dbReference>
<evidence type="ECO:0000256" key="3">
    <source>
        <dbReference type="ARBA" id="ARBA00022722"/>
    </source>
</evidence>
<evidence type="ECO:0000313" key="8">
    <source>
        <dbReference type="EMBL" id="MBE1610377.1"/>
    </source>
</evidence>
<dbReference type="GO" id="GO:0000967">
    <property type="term" value="P:rRNA 5'-end processing"/>
    <property type="evidence" value="ECO:0007669"/>
    <property type="project" value="UniProtKB-UniRule"/>
</dbReference>
<comment type="function">
    <text evidence="5">Could be a nuclease involved in processing of the 5'-end of pre-16S rRNA.</text>
</comment>
<comment type="similarity">
    <text evidence="5">Belongs to the YqgF HJR family.</text>
</comment>
<dbReference type="EMBL" id="JADBEM010000001">
    <property type="protein sequence ID" value="MBE1610377.1"/>
    <property type="molecule type" value="Genomic_DNA"/>
</dbReference>
<protein>
    <recommendedName>
        <fullName evidence="5">Putative pre-16S rRNA nuclease</fullName>
        <ecNumber evidence="5">3.1.-.-</ecNumber>
    </recommendedName>
</protein>
<dbReference type="InterPro" id="IPR006641">
    <property type="entry name" value="YqgF/RNaseH-like_dom"/>
</dbReference>
<keyword evidence="4 5" id="KW-0378">Hydrolase</keyword>
<evidence type="ECO:0000259" key="7">
    <source>
        <dbReference type="SMART" id="SM00732"/>
    </source>
</evidence>
<keyword evidence="9" id="KW-1185">Reference proteome</keyword>
<comment type="caution">
    <text evidence="8">The sequence shown here is derived from an EMBL/GenBank/DDBJ whole genome shotgun (WGS) entry which is preliminary data.</text>
</comment>
<dbReference type="AlphaFoldDB" id="A0A927N7I0"/>
<evidence type="ECO:0000256" key="6">
    <source>
        <dbReference type="SAM" id="MobiDB-lite"/>
    </source>
</evidence>
<dbReference type="SUPFAM" id="SSF53098">
    <property type="entry name" value="Ribonuclease H-like"/>
    <property type="match status" value="1"/>
</dbReference>
<reference evidence="8" key="1">
    <citation type="submission" date="2020-10" db="EMBL/GenBank/DDBJ databases">
        <title>Sequencing the genomes of 1000 actinobacteria strains.</title>
        <authorList>
            <person name="Klenk H.-P."/>
        </authorList>
    </citation>
    <scope>NUCLEOTIDE SEQUENCE</scope>
    <source>
        <strain evidence="8">DSM 45354</strain>
    </source>
</reference>
<feature type="region of interest" description="Disordered" evidence="6">
    <location>
        <begin position="134"/>
        <end position="169"/>
    </location>
</feature>
<dbReference type="InterPro" id="IPR037027">
    <property type="entry name" value="YqgF/RNaseH-like_dom_sf"/>
</dbReference>
<dbReference type="GO" id="GO:0005829">
    <property type="term" value="C:cytosol"/>
    <property type="evidence" value="ECO:0007669"/>
    <property type="project" value="TreeGrafter"/>
</dbReference>
<evidence type="ECO:0000256" key="1">
    <source>
        <dbReference type="ARBA" id="ARBA00022490"/>
    </source>
</evidence>
<dbReference type="CDD" id="cd16964">
    <property type="entry name" value="YqgF"/>
    <property type="match status" value="1"/>
</dbReference>
<gene>
    <name evidence="8" type="ORF">HEB94_007225</name>
</gene>
<dbReference type="HAMAP" id="MF_00651">
    <property type="entry name" value="Nuclease_YqgF"/>
    <property type="match status" value="1"/>
</dbReference>
<dbReference type="EC" id="3.1.-.-" evidence="5"/>
<evidence type="ECO:0000256" key="2">
    <source>
        <dbReference type="ARBA" id="ARBA00022517"/>
    </source>
</evidence>
<evidence type="ECO:0000313" key="9">
    <source>
        <dbReference type="Proteomes" id="UP000638648"/>
    </source>
</evidence>
<evidence type="ECO:0000256" key="4">
    <source>
        <dbReference type="ARBA" id="ARBA00022801"/>
    </source>
</evidence>
<keyword evidence="1 5" id="KW-0963">Cytoplasm</keyword>
<dbReference type="GO" id="GO:0016788">
    <property type="term" value="F:hydrolase activity, acting on ester bonds"/>
    <property type="evidence" value="ECO:0007669"/>
    <property type="project" value="UniProtKB-UniRule"/>
</dbReference>
<sequence length="169" mass="17597">MRGGVRLGIDVGDVRIGVARSDPSGLLAVPVETVARGEGDLDRIAALVAESEAVEVVVGLPVSLSGGEGPAAQKAREFARALAERLGGTISVRLFDERLSTVSAQQGFHAQGLRTKSTRARIDQAAAAIILQSALDTERSTGSPPGSAATGDSARRERKRQRRGRASSE</sequence>
<keyword evidence="3 5" id="KW-0540">Nuclease</keyword>
<name>A0A927N7I0_9ACTN</name>
<keyword evidence="2 5" id="KW-0690">Ribosome biogenesis</keyword>
<dbReference type="NCBIfam" id="TIGR00250">
    <property type="entry name" value="RNAse_H_YqgF"/>
    <property type="match status" value="1"/>
</dbReference>
<accession>A0A927N7I0</accession>
<dbReference type="PANTHER" id="PTHR33317">
    <property type="entry name" value="POLYNUCLEOTIDYL TRANSFERASE, RIBONUCLEASE H-LIKE SUPERFAMILY PROTEIN"/>
    <property type="match status" value="1"/>
</dbReference>
<organism evidence="8 9">
    <name type="scientific">Actinopolymorpha pittospori</name>
    <dbReference type="NCBI Taxonomy" id="648752"/>
    <lineage>
        <taxon>Bacteria</taxon>
        <taxon>Bacillati</taxon>
        <taxon>Actinomycetota</taxon>
        <taxon>Actinomycetes</taxon>
        <taxon>Propionibacteriales</taxon>
        <taxon>Actinopolymorphaceae</taxon>
        <taxon>Actinopolymorpha</taxon>
    </lineage>
</organism>
<dbReference type="PANTHER" id="PTHR33317:SF4">
    <property type="entry name" value="POLYNUCLEOTIDYL TRANSFERASE, RIBONUCLEASE H-LIKE SUPERFAMILY PROTEIN"/>
    <property type="match status" value="1"/>
</dbReference>
<proteinExistence type="inferred from homology"/>
<evidence type="ECO:0000256" key="5">
    <source>
        <dbReference type="HAMAP-Rule" id="MF_00651"/>
    </source>
</evidence>
<dbReference type="InterPro" id="IPR005227">
    <property type="entry name" value="YqgF"/>
</dbReference>
<comment type="subcellular location">
    <subcellularLocation>
        <location evidence="5">Cytoplasm</location>
    </subcellularLocation>
</comment>
<dbReference type="GO" id="GO:0004518">
    <property type="term" value="F:nuclease activity"/>
    <property type="evidence" value="ECO:0007669"/>
    <property type="project" value="UniProtKB-KW"/>
</dbReference>
<dbReference type="RefSeq" id="WP_192753755.1">
    <property type="nucleotide sequence ID" value="NZ_BAABJL010000095.1"/>
</dbReference>